<proteinExistence type="predicted"/>
<gene>
    <name evidence="1" type="ORF">MSZNOR_2055</name>
</gene>
<accession>A0ABN8X248</accession>
<organism evidence="1 2">
    <name type="scientific">Methylocaldum szegediense</name>
    <dbReference type="NCBI Taxonomy" id="73780"/>
    <lineage>
        <taxon>Bacteria</taxon>
        <taxon>Pseudomonadati</taxon>
        <taxon>Pseudomonadota</taxon>
        <taxon>Gammaproteobacteria</taxon>
        <taxon>Methylococcales</taxon>
        <taxon>Methylococcaceae</taxon>
        <taxon>Methylocaldum</taxon>
    </lineage>
</organism>
<evidence type="ECO:0000313" key="1">
    <source>
        <dbReference type="EMBL" id="CAI8826096.1"/>
    </source>
</evidence>
<reference evidence="1 2" key="1">
    <citation type="submission" date="2023-03" db="EMBL/GenBank/DDBJ databases">
        <authorList>
            <person name="Pearce D."/>
        </authorList>
    </citation>
    <scope>NUCLEOTIDE SEQUENCE [LARGE SCALE GENOMIC DNA]</scope>
    <source>
        <strain evidence="1">Msz</strain>
    </source>
</reference>
<keyword evidence="2" id="KW-1185">Reference proteome</keyword>
<dbReference type="EMBL" id="OX458333">
    <property type="protein sequence ID" value="CAI8826096.1"/>
    <property type="molecule type" value="Genomic_DNA"/>
</dbReference>
<name>A0ABN8X248_9GAMM</name>
<dbReference type="Proteomes" id="UP001162030">
    <property type="component" value="Chromosome"/>
</dbReference>
<protein>
    <recommendedName>
        <fullName evidence="3">Lipoprotein</fullName>
    </recommendedName>
</protein>
<evidence type="ECO:0008006" key="3">
    <source>
        <dbReference type="Google" id="ProtNLM"/>
    </source>
</evidence>
<dbReference type="RefSeq" id="WP_317963941.1">
    <property type="nucleotide sequence ID" value="NZ_OX458333.1"/>
</dbReference>
<evidence type="ECO:0000313" key="2">
    <source>
        <dbReference type="Proteomes" id="UP001162030"/>
    </source>
</evidence>
<sequence>MDANRINKPRRFFGLLAFVMLGGLWSSCATVEADRARNTEQLLAAAGFKVRPADNPEQLAHVQTLTQHKLVPHEKDGTVYYVYADASTCRCIYWGPEEAYQRYQRLAAEREIAEDQRMAAEMNEDAAMNWELWGPRYWWIY</sequence>
<dbReference type="PROSITE" id="PS51257">
    <property type="entry name" value="PROKAR_LIPOPROTEIN"/>
    <property type="match status" value="1"/>
</dbReference>